<sequence length="208" mass="23046">MQCIVLKVDLGCCKGCRERICRNLMRVKGVKEVKVKEDDACIVVRGEGFNERDIIELVKKRKGRSRVEVIEQLPRNELPNVDNSAHQMSPADDLSKPKCRPPRTAADGGGVTGAGNGPSMDVAAAVPFDSSTSMKGETVVTERMHEEFEGTKIRTRVTTSWDVCTCILVEETRFIIDKQHFSKGSPCTEVAFDANLHVEAHVLSSRHH</sequence>
<reference evidence="2" key="1">
    <citation type="submission" date="2021-01" db="EMBL/GenBank/DDBJ databases">
        <title>Adiantum capillus-veneris genome.</title>
        <authorList>
            <person name="Fang Y."/>
            <person name="Liao Q."/>
        </authorList>
    </citation>
    <scope>NUCLEOTIDE SEQUENCE</scope>
    <source>
        <strain evidence="2">H3</strain>
        <tissue evidence="2">Leaf</tissue>
    </source>
</reference>
<evidence type="ECO:0000313" key="3">
    <source>
        <dbReference type="Proteomes" id="UP000886520"/>
    </source>
</evidence>
<name>A0A9D4ZG10_ADICA</name>
<feature type="compositionally biased region" description="Gly residues" evidence="1">
    <location>
        <begin position="107"/>
        <end position="116"/>
    </location>
</feature>
<keyword evidence="3" id="KW-1185">Reference proteome</keyword>
<organism evidence="2 3">
    <name type="scientific">Adiantum capillus-veneris</name>
    <name type="common">Maidenhair fern</name>
    <dbReference type="NCBI Taxonomy" id="13818"/>
    <lineage>
        <taxon>Eukaryota</taxon>
        <taxon>Viridiplantae</taxon>
        <taxon>Streptophyta</taxon>
        <taxon>Embryophyta</taxon>
        <taxon>Tracheophyta</taxon>
        <taxon>Polypodiopsida</taxon>
        <taxon>Polypodiidae</taxon>
        <taxon>Polypodiales</taxon>
        <taxon>Pteridineae</taxon>
        <taxon>Pteridaceae</taxon>
        <taxon>Vittarioideae</taxon>
        <taxon>Adiantum</taxon>
    </lineage>
</organism>
<protein>
    <recommendedName>
        <fullName evidence="4">HMA domain-containing protein</fullName>
    </recommendedName>
</protein>
<dbReference type="OrthoDB" id="1925918at2759"/>
<accession>A0A9D4ZG10</accession>
<feature type="region of interest" description="Disordered" evidence="1">
    <location>
        <begin position="78"/>
        <end position="117"/>
    </location>
</feature>
<dbReference type="EMBL" id="JABFUD020000013">
    <property type="protein sequence ID" value="KAI5071441.1"/>
    <property type="molecule type" value="Genomic_DNA"/>
</dbReference>
<dbReference type="AlphaFoldDB" id="A0A9D4ZG10"/>
<gene>
    <name evidence="2" type="ORF">GOP47_0013692</name>
</gene>
<evidence type="ECO:0000313" key="2">
    <source>
        <dbReference type="EMBL" id="KAI5071441.1"/>
    </source>
</evidence>
<proteinExistence type="predicted"/>
<dbReference type="Gene3D" id="3.30.70.100">
    <property type="match status" value="1"/>
</dbReference>
<evidence type="ECO:0000256" key="1">
    <source>
        <dbReference type="SAM" id="MobiDB-lite"/>
    </source>
</evidence>
<comment type="caution">
    <text evidence="2">The sequence shown here is derived from an EMBL/GenBank/DDBJ whole genome shotgun (WGS) entry which is preliminary data.</text>
</comment>
<evidence type="ECO:0008006" key="4">
    <source>
        <dbReference type="Google" id="ProtNLM"/>
    </source>
</evidence>
<dbReference type="Proteomes" id="UP000886520">
    <property type="component" value="Chromosome 13"/>
</dbReference>